<organism evidence="8 9">
    <name type="scientific">Paenibacillus oceani</name>
    <dbReference type="NCBI Taxonomy" id="2772510"/>
    <lineage>
        <taxon>Bacteria</taxon>
        <taxon>Bacillati</taxon>
        <taxon>Bacillota</taxon>
        <taxon>Bacilli</taxon>
        <taxon>Bacillales</taxon>
        <taxon>Paenibacillaceae</taxon>
        <taxon>Paenibacillus</taxon>
    </lineage>
</organism>
<evidence type="ECO:0000256" key="1">
    <source>
        <dbReference type="ARBA" id="ARBA00004196"/>
    </source>
</evidence>
<protein>
    <submittedName>
        <fullName evidence="8">ABC transporter substrate-binding protein</fullName>
    </submittedName>
</protein>
<dbReference type="Proteomes" id="UP000639396">
    <property type="component" value="Unassembled WGS sequence"/>
</dbReference>
<keyword evidence="4 6" id="KW-0732">Signal</keyword>
<feature type="signal peptide" evidence="6">
    <location>
        <begin position="1"/>
        <end position="29"/>
    </location>
</feature>
<feature type="domain" description="Fe/B12 periplasmic-binding" evidence="7">
    <location>
        <begin position="90"/>
        <end position="345"/>
    </location>
</feature>
<keyword evidence="9" id="KW-1185">Reference proteome</keyword>
<evidence type="ECO:0000313" key="8">
    <source>
        <dbReference type="EMBL" id="MBD2866669.1"/>
    </source>
</evidence>
<dbReference type="PROSITE" id="PS50983">
    <property type="entry name" value="FE_B12_PBP"/>
    <property type="match status" value="1"/>
</dbReference>
<dbReference type="SUPFAM" id="SSF53807">
    <property type="entry name" value="Helical backbone' metal receptor"/>
    <property type="match status" value="1"/>
</dbReference>
<evidence type="ECO:0000256" key="3">
    <source>
        <dbReference type="ARBA" id="ARBA00022448"/>
    </source>
</evidence>
<dbReference type="PANTHER" id="PTHR30532">
    <property type="entry name" value="IRON III DICITRATE-BINDING PERIPLASMIC PROTEIN"/>
    <property type="match status" value="1"/>
</dbReference>
<dbReference type="GO" id="GO:1901678">
    <property type="term" value="P:iron coordination entity transport"/>
    <property type="evidence" value="ECO:0007669"/>
    <property type="project" value="UniProtKB-ARBA"/>
</dbReference>
<evidence type="ECO:0000259" key="7">
    <source>
        <dbReference type="PROSITE" id="PS50983"/>
    </source>
</evidence>
<evidence type="ECO:0000256" key="6">
    <source>
        <dbReference type="SAM" id="SignalP"/>
    </source>
</evidence>
<comment type="subcellular location">
    <subcellularLocation>
        <location evidence="1">Cell envelope</location>
    </subcellularLocation>
</comment>
<evidence type="ECO:0000313" key="9">
    <source>
        <dbReference type="Proteomes" id="UP000639396"/>
    </source>
</evidence>
<gene>
    <name evidence="8" type="ORF">IDH45_32345</name>
</gene>
<accession>A0A927CEM6</accession>
<feature type="region of interest" description="Disordered" evidence="5">
    <location>
        <begin position="34"/>
        <end position="66"/>
    </location>
</feature>
<dbReference type="PANTHER" id="PTHR30532:SF26">
    <property type="entry name" value="IRON(3+)-HYDROXAMATE-BINDING PROTEIN FHUD"/>
    <property type="match status" value="1"/>
</dbReference>
<dbReference type="RefSeq" id="WP_190932284.1">
    <property type="nucleotide sequence ID" value="NZ_JACXJA010000066.1"/>
</dbReference>
<reference evidence="8" key="1">
    <citation type="submission" date="2020-09" db="EMBL/GenBank/DDBJ databases">
        <title>A novel bacterium of genus Paenibacillus, isolated from South China Sea.</title>
        <authorList>
            <person name="Huang H."/>
            <person name="Mo K."/>
            <person name="Hu Y."/>
        </authorList>
    </citation>
    <scope>NUCLEOTIDE SEQUENCE</scope>
    <source>
        <strain evidence="8">IB182363</strain>
    </source>
</reference>
<dbReference type="AlphaFoldDB" id="A0A927CEM6"/>
<feature type="chain" id="PRO_5039085723" evidence="6">
    <location>
        <begin position="30"/>
        <end position="345"/>
    </location>
</feature>
<evidence type="ECO:0000256" key="2">
    <source>
        <dbReference type="ARBA" id="ARBA00008814"/>
    </source>
</evidence>
<keyword evidence="3" id="KW-0813">Transport</keyword>
<feature type="compositionally biased region" description="Low complexity" evidence="5">
    <location>
        <begin position="34"/>
        <end position="46"/>
    </location>
</feature>
<dbReference type="EMBL" id="JACXJA010000066">
    <property type="protein sequence ID" value="MBD2866669.1"/>
    <property type="molecule type" value="Genomic_DNA"/>
</dbReference>
<dbReference type="InterPro" id="IPR051313">
    <property type="entry name" value="Bact_iron-sidero_bind"/>
</dbReference>
<name>A0A927CEM6_9BACL</name>
<sequence>MNIRNFISSYGFAASFLLFVILLASCSNEATTGGAATSAGGTQAAAGTGGETVPDRSGTADSAKAEATKPAVRTITDYTKRKLDIPAEPKKIVYVGSSPGDFFVLGVKPVGATLGVISSQIVYPELLGGIEDIGSSEPNLEKMTMLEPDLILFDGVVYDGKAEALGKIAPAVAYDSAAPMYERLRFMAEVTGKQMEAENWITGYEAKVKTVLDRLQTSPDDTASVLLQLGKQLYVMGNRGLAVTVFDVLGFTPSPKVKEIIDDSKRFITVSSEVLPEYTGDWLFLLSNNSEETVAAKKALTDSAIWNSLPAVKNGQVYAFESKWNFDDPITRERLLDELTRIMGK</sequence>
<dbReference type="Pfam" id="PF01497">
    <property type="entry name" value="Peripla_BP_2"/>
    <property type="match status" value="1"/>
</dbReference>
<dbReference type="Gene3D" id="3.40.50.1980">
    <property type="entry name" value="Nitrogenase molybdenum iron protein domain"/>
    <property type="match status" value="2"/>
</dbReference>
<dbReference type="InterPro" id="IPR002491">
    <property type="entry name" value="ABC_transptr_periplasmic_BD"/>
</dbReference>
<dbReference type="PROSITE" id="PS51257">
    <property type="entry name" value="PROKAR_LIPOPROTEIN"/>
    <property type="match status" value="1"/>
</dbReference>
<comment type="caution">
    <text evidence="8">The sequence shown here is derived from an EMBL/GenBank/DDBJ whole genome shotgun (WGS) entry which is preliminary data.</text>
</comment>
<comment type="similarity">
    <text evidence="2">Belongs to the bacterial solute-binding protein 8 family.</text>
</comment>
<evidence type="ECO:0000256" key="5">
    <source>
        <dbReference type="SAM" id="MobiDB-lite"/>
    </source>
</evidence>
<evidence type="ECO:0000256" key="4">
    <source>
        <dbReference type="ARBA" id="ARBA00022729"/>
    </source>
</evidence>
<dbReference type="GO" id="GO:0030288">
    <property type="term" value="C:outer membrane-bounded periplasmic space"/>
    <property type="evidence" value="ECO:0007669"/>
    <property type="project" value="TreeGrafter"/>
</dbReference>
<proteinExistence type="inferred from homology"/>